<feature type="domain" description="DUF6948" evidence="1">
    <location>
        <begin position="51"/>
        <end position="133"/>
    </location>
</feature>
<accession>A0A7W5Z365</accession>
<name>A0A7W5Z365_9HYPH</name>
<evidence type="ECO:0000313" key="2">
    <source>
        <dbReference type="EMBL" id="MBB3808786.1"/>
    </source>
</evidence>
<dbReference type="Pfam" id="PF22253">
    <property type="entry name" value="DUF6948"/>
    <property type="match status" value="1"/>
</dbReference>
<dbReference type="EMBL" id="JACICC010000002">
    <property type="protein sequence ID" value="MBB3808786.1"/>
    <property type="molecule type" value="Genomic_DNA"/>
</dbReference>
<dbReference type="InterPro" id="IPR054226">
    <property type="entry name" value="DUF6948"/>
</dbReference>
<keyword evidence="3" id="KW-1185">Reference proteome</keyword>
<dbReference type="RefSeq" id="WP_210281542.1">
    <property type="nucleotide sequence ID" value="NZ_JACICC010000002.1"/>
</dbReference>
<gene>
    <name evidence="2" type="ORF">FHS81_000856</name>
</gene>
<comment type="caution">
    <text evidence="2">The sequence shown here is derived from an EMBL/GenBank/DDBJ whole genome shotgun (WGS) entry which is preliminary data.</text>
</comment>
<reference evidence="2 3" key="1">
    <citation type="submission" date="2020-08" db="EMBL/GenBank/DDBJ databases">
        <title>Genomic Encyclopedia of Type Strains, Phase IV (KMG-IV): sequencing the most valuable type-strain genomes for metagenomic binning, comparative biology and taxonomic classification.</title>
        <authorList>
            <person name="Goeker M."/>
        </authorList>
    </citation>
    <scope>NUCLEOTIDE SEQUENCE [LARGE SCALE GENOMIC DNA]</scope>
    <source>
        <strain evidence="2 3">DSM 28760</strain>
    </source>
</reference>
<dbReference type="AlphaFoldDB" id="A0A7W5Z365"/>
<evidence type="ECO:0000313" key="3">
    <source>
        <dbReference type="Proteomes" id="UP000537592"/>
    </source>
</evidence>
<protein>
    <recommendedName>
        <fullName evidence="1">DUF6948 domain-containing protein</fullName>
    </recommendedName>
</protein>
<dbReference type="Proteomes" id="UP000537592">
    <property type="component" value="Unassembled WGS sequence"/>
</dbReference>
<evidence type="ECO:0000259" key="1">
    <source>
        <dbReference type="Pfam" id="PF22253"/>
    </source>
</evidence>
<sequence>MTSTVSIDIDREVLIRAIISGDYSVSPTAPVLAAAASELVAFEPPASPLIGQHVVIRTYSAGVHFGTLIAKDGTNVLLRDARRLYRWSGAFTLSEVATKGVGTESTRIAAEIPFIELTQAIEIIPTTEVARATFAKIHEPSDE</sequence>
<proteinExistence type="predicted"/>
<organism evidence="2 3">
    <name type="scientific">Pseudochelatococcus contaminans</name>
    <dbReference type="NCBI Taxonomy" id="1538103"/>
    <lineage>
        <taxon>Bacteria</taxon>
        <taxon>Pseudomonadati</taxon>
        <taxon>Pseudomonadota</taxon>
        <taxon>Alphaproteobacteria</taxon>
        <taxon>Hyphomicrobiales</taxon>
        <taxon>Chelatococcaceae</taxon>
        <taxon>Pseudochelatococcus</taxon>
    </lineage>
</organism>